<keyword evidence="6" id="KW-0479">Metal-binding</keyword>
<name>E2C105_HARSA</name>
<dbReference type="InterPro" id="IPR045357">
    <property type="entry name" value="Aminopeptidase_N-like_N"/>
</dbReference>
<dbReference type="InterPro" id="IPR001930">
    <property type="entry name" value="Peptidase_M1"/>
</dbReference>
<accession>E2C105</accession>
<comment type="similarity">
    <text evidence="3">Belongs to the peptidase M1 family.</text>
</comment>
<dbReference type="Gene3D" id="1.10.390.10">
    <property type="entry name" value="Neutral Protease Domain 2"/>
    <property type="match status" value="2"/>
</dbReference>
<dbReference type="Pfam" id="PF01433">
    <property type="entry name" value="Peptidase_M1"/>
    <property type="match status" value="2"/>
</dbReference>
<dbReference type="InterPro" id="IPR024571">
    <property type="entry name" value="ERAP1-like_C_dom"/>
</dbReference>
<comment type="cofactor">
    <cofactor evidence="1">
        <name>Zn(2+)</name>
        <dbReference type="ChEBI" id="CHEBI:29105"/>
    </cofactor>
</comment>
<evidence type="ECO:0000256" key="2">
    <source>
        <dbReference type="ARBA" id="ARBA00004609"/>
    </source>
</evidence>
<dbReference type="OrthoDB" id="6622017at2759"/>
<evidence type="ECO:0000256" key="8">
    <source>
        <dbReference type="ARBA" id="ARBA00022833"/>
    </source>
</evidence>
<dbReference type="Gene3D" id="1.25.50.20">
    <property type="match status" value="2"/>
</dbReference>
<evidence type="ECO:0000256" key="1">
    <source>
        <dbReference type="ARBA" id="ARBA00001947"/>
    </source>
</evidence>
<dbReference type="Pfam" id="PF17900">
    <property type="entry name" value="Peptidase_M1_N"/>
    <property type="match status" value="1"/>
</dbReference>
<comment type="subcellular location">
    <subcellularLocation>
        <location evidence="2">Cell membrane</location>
        <topology evidence="2">Lipid-anchor</topology>
        <topology evidence="2">GPI-anchor</topology>
    </subcellularLocation>
</comment>
<dbReference type="PRINTS" id="PR00756">
    <property type="entry name" value="ALADIPTASE"/>
</dbReference>
<dbReference type="GO" id="GO:0005615">
    <property type="term" value="C:extracellular space"/>
    <property type="evidence" value="ECO:0007669"/>
    <property type="project" value="TreeGrafter"/>
</dbReference>
<evidence type="ECO:0000259" key="12">
    <source>
        <dbReference type="Pfam" id="PF11838"/>
    </source>
</evidence>
<keyword evidence="4" id="KW-0336">GPI-anchor</keyword>
<dbReference type="OMA" id="DNYTKIH"/>
<organism evidence="15">
    <name type="scientific">Harpegnathos saltator</name>
    <name type="common">Jerdon's jumping ant</name>
    <dbReference type="NCBI Taxonomy" id="610380"/>
    <lineage>
        <taxon>Eukaryota</taxon>
        <taxon>Metazoa</taxon>
        <taxon>Ecdysozoa</taxon>
        <taxon>Arthropoda</taxon>
        <taxon>Hexapoda</taxon>
        <taxon>Insecta</taxon>
        <taxon>Pterygota</taxon>
        <taxon>Neoptera</taxon>
        <taxon>Endopterygota</taxon>
        <taxon>Hymenoptera</taxon>
        <taxon>Apocrita</taxon>
        <taxon>Aculeata</taxon>
        <taxon>Formicoidea</taxon>
        <taxon>Formicidae</taxon>
        <taxon>Ponerinae</taxon>
        <taxon>Ponerini</taxon>
        <taxon>Harpegnathos</taxon>
    </lineage>
</organism>
<keyword evidence="8" id="KW-0862">Zinc</keyword>
<evidence type="ECO:0000256" key="7">
    <source>
        <dbReference type="ARBA" id="ARBA00022801"/>
    </source>
</evidence>
<keyword evidence="7" id="KW-0378">Hydrolase</keyword>
<dbReference type="GO" id="GO:0043171">
    <property type="term" value="P:peptide catabolic process"/>
    <property type="evidence" value="ECO:0007669"/>
    <property type="project" value="TreeGrafter"/>
</dbReference>
<dbReference type="GO" id="GO:0008270">
    <property type="term" value="F:zinc ion binding"/>
    <property type="evidence" value="ECO:0007669"/>
    <property type="project" value="InterPro"/>
</dbReference>
<protein>
    <submittedName>
        <fullName evidence="14">Thyrotropin-releasing hormone-degrading ectoenzyme</fullName>
    </submittedName>
</protein>
<evidence type="ECO:0000256" key="4">
    <source>
        <dbReference type="ARBA" id="ARBA00022622"/>
    </source>
</evidence>
<dbReference type="GO" id="GO:0042277">
    <property type="term" value="F:peptide binding"/>
    <property type="evidence" value="ECO:0007669"/>
    <property type="project" value="TreeGrafter"/>
</dbReference>
<dbReference type="SUPFAM" id="SSF55486">
    <property type="entry name" value="Metalloproteases ('zincins'), catalytic domain"/>
    <property type="match status" value="2"/>
</dbReference>
<dbReference type="Gene3D" id="2.60.40.1730">
    <property type="entry name" value="tricorn interacting facor f3 domain"/>
    <property type="match status" value="1"/>
</dbReference>
<keyword evidence="5" id="KW-0645">Protease</keyword>
<feature type="domain" description="Aminopeptidase N-like N-terminal" evidence="13">
    <location>
        <begin position="700"/>
        <end position="888"/>
    </location>
</feature>
<dbReference type="EMBL" id="GL451853">
    <property type="protein sequence ID" value="EFN78326.1"/>
    <property type="molecule type" value="Genomic_DNA"/>
</dbReference>
<dbReference type="GO" id="GO:0005886">
    <property type="term" value="C:plasma membrane"/>
    <property type="evidence" value="ECO:0007669"/>
    <property type="project" value="UniProtKB-SubCell"/>
</dbReference>
<dbReference type="GO" id="GO:0070006">
    <property type="term" value="F:metalloaminopeptidase activity"/>
    <property type="evidence" value="ECO:0007669"/>
    <property type="project" value="TreeGrafter"/>
</dbReference>
<feature type="domain" description="Peptidase M1 membrane alanine aminopeptidase" evidence="11">
    <location>
        <begin position="66"/>
        <end position="260"/>
    </location>
</feature>
<evidence type="ECO:0000256" key="10">
    <source>
        <dbReference type="ARBA" id="ARBA00023288"/>
    </source>
</evidence>
<evidence type="ECO:0000259" key="11">
    <source>
        <dbReference type="Pfam" id="PF01433"/>
    </source>
</evidence>
<dbReference type="SUPFAM" id="SSF63737">
    <property type="entry name" value="Leukotriene A4 hydrolase N-terminal domain"/>
    <property type="match status" value="1"/>
</dbReference>
<keyword evidence="4" id="KW-0472">Membrane</keyword>
<dbReference type="Pfam" id="PF11838">
    <property type="entry name" value="ERAP1_C"/>
    <property type="match status" value="2"/>
</dbReference>
<dbReference type="InterPro" id="IPR042097">
    <property type="entry name" value="Aminopeptidase_N-like_N_sf"/>
</dbReference>
<keyword evidence="9" id="KW-0482">Metalloprotease</keyword>
<sequence>MPYSGKRTLTSTQKVLTTFASTPRMSTYLVTIAIVETTLKCVVEDKIEIWFKWNLEDQIDVVREISKLANYFLTVYTSYLWDVMGINILAFTKFPSNPVGAWELAVFREADLLYEPDFHFPGRKLEIWKSVASQLTRQCIESFVSPVKWSHLWLSRAFAELLKYKIVGKHYGEDIMMQLFVVQVQQPAMHNDIEFQVPSIIQEYDSIYSNLVYKKASALIRMLENIITESKLQLALEEYLKTYAYGSATQYDFLRILDDEIYQANYTKPFTIGEIIHIWLSQKSYPILLTESNDDDTGSTVLPYNMKYPDKYRQKWPIPVTFTTQKNPNLVGNLSILWQNHNSSQKNKNSINIEHHPNDWIILNVQQFGYYRVNYDVKNWIKIADFLDNDDHTQIHVLNRAQIIDDAYHFKMSNTLNYKVFYKLIRYLRKETSFIVWHSMINVLQYLSPYFNYPDSKNFKLFILNVMENVLSIIGYDETPADDDMLRATRLLLLNWMCKHGHAECRKRAYDKLIAHINYPKENKILPGWEDWTHCAGLMNTNITNGYILLLDIMHGHDKVMLNNILCFEDEFLLQELLALATFKPEGKWKELGDAELKKFYHDFMKKHARKAQVLDFILNSFGKILHNGMTYIEGMAEVIMSLYSRCQLEEMSGMRNNVIFFTLLFTSLNFNIARTINNNYSKNCPSNEDDYYLPSDIEPRHYEVNLIKLQDNIFDGESKTFIDVIHETTNIIFHGYNLYIDEETILLRNIYFTTPNYSSPNGNLKEVSYCAKSQIYILKFHKKLFPGFYTLIMKFKAYPDGNYGWIPILSSKYDSKASFVTLLRPTGARGVFPCWDEPIFKATFTLTFVHSSTAMSFSSMPLKDLNVLSDEKVMTTFYPTPEMAVYLMTIMLVEFTVEAINCDNITVWYKWDQMSYKWDQMYIARIANLTDNFLSDYTGHLWEKMATNIIAYPNFPNNAVGSWRIAIFNEEHLSYEPDFHFPGRKLEVWKLLANQMVQQCIDSLIIPLKSSYIWFSQALANFLSYKIIGKEYGEDVMRQLFVVQVQQPIMHDDIALNISSIITDDDPFYSHLIYKKASVLIKMLEYIITEEKLQEAIEQYLNAYEFATPFGFLKIVNKIYEENYTGLTIGEIMKIWLSLRRYPTLLPQLDNGGMKIIVLSYDAKYISYEQKKWPIPLIFTTQSSCNFSRDLPILWNQNRSQNDTSLHIAKPDPEDWFILNVQQFGYYRVNYEFDNWIKLADFLNNGEHTKIHVLNRAQIIDDAYHLEMQNEVKYGVFYRLIGYLKKERNFIVWHSMMNILHYMSPFFNYPESKYFKILMLDIMRNVLSTLGYNKDSKDDDMLKATQLLLLNWACKHGHDECRERAHDKLLAHLHNPEENKISPGWEDWTYCAGIMNVNITDWNKSLMPNISRDKIMLNQIVCVEDEHLVQELITQVALKSHSKWINVKDAVLTKLYLDLVKRHARKPRVLDFILTNFAAIIKGHMTHMEGIAHLIMSVYSKCQLNKISSYLEEEHMNGLKDNQNTSDEVKETEQVKWLIDFRLRQINQQKIIFMQRFNNGTVIDDC</sequence>
<keyword evidence="15" id="KW-1185">Reference proteome</keyword>
<evidence type="ECO:0000256" key="9">
    <source>
        <dbReference type="ARBA" id="ARBA00023049"/>
    </source>
</evidence>
<evidence type="ECO:0000256" key="5">
    <source>
        <dbReference type="ARBA" id="ARBA00022670"/>
    </source>
</evidence>
<dbReference type="InParanoid" id="E2C105"/>
<proteinExistence type="inferred from homology"/>
<dbReference type="GO" id="GO:0098552">
    <property type="term" value="C:side of membrane"/>
    <property type="evidence" value="ECO:0007669"/>
    <property type="project" value="UniProtKB-KW"/>
</dbReference>
<keyword evidence="10" id="KW-0449">Lipoprotein</keyword>
<feature type="domain" description="ERAP1-like C-terminal" evidence="12">
    <location>
        <begin position="360"/>
        <end position="647"/>
    </location>
</feature>
<keyword evidence="4" id="KW-0325">Glycoprotein</keyword>
<evidence type="ECO:0000256" key="6">
    <source>
        <dbReference type="ARBA" id="ARBA00022723"/>
    </source>
</evidence>
<reference evidence="14 15" key="1">
    <citation type="journal article" date="2010" name="Science">
        <title>Genomic comparison of the ants Camponotus floridanus and Harpegnathos saltator.</title>
        <authorList>
            <person name="Bonasio R."/>
            <person name="Zhang G."/>
            <person name="Ye C."/>
            <person name="Mutti N.S."/>
            <person name="Fang X."/>
            <person name="Qin N."/>
            <person name="Donahue G."/>
            <person name="Yang P."/>
            <person name="Li Q."/>
            <person name="Li C."/>
            <person name="Zhang P."/>
            <person name="Huang Z."/>
            <person name="Berger S.L."/>
            <person name="Reinberg D."/>
            <person name="Wang J."/>
            <person name="Liebig J."/>
        </authorList>
    </citation>
    <scope>NUCLEOTIDE SEQUENCE [LARGE SCALE GENOMIC DNA]</scope>
    <source>
        <strain evidence="14 15">R22 G/1</strain>
    </source>
</reference>
<evidence type="ECO:0000259" key="13">
    <source>
        <dbReference type="Pfam" id="PF17900"/>
    </source>
</evidence>
<dbReference type="Proteomes" id="UP000008237">
    <property type="component" value="Unassembled WGS sequence"/>
</dbReference>
<dbReference type="InterPro" id="IPR014782">
    <property type="entry name" value="Peptidase_M1_dom"/>
</dbReference>
<dbReference type="PANTHER" id="PTHR11533">
    <property type="entry name" value="PROTEASE M1 ZINC METALLOPROTEASE"/>
    <property type="match status" value="1"/>
</dbReference>
<dbReference type="InterPro" id="IPR027268">
    <property type="entry name" value="Peptidase_M4/M1_CTD_sf"/>
</dbReference>
<feature type="domain" description="ERAP1-like C-terminal" evidence="12">
    <location>
        <begin position="1217"/>
        <end position="1521"/>
    </location>
</feature>
<feature type="domain" description="Peptidase M1 membrane alanine aminopeptidase" evidence="11">
    <location>
        <begin position="944"/>
        <end position="1137"/>
    </location>
</feature>
<dbReference type="GO" id="GO:0005737">
    <property type="term" value="C:cytoplasm"/>
    <property type="evidence" value="ECO:0007669"/>
    <property type="project" value="TreeGrafter"/>
</dbReference>
<evidence type="ECO:0000313" key="15">
    <source>
        <dbReference type="Proteomes" id="UP000008237"/>
    </source>
</evidence>
<dbReference type="PANTHER" id="PTHR11533:SF294">
    <property type="entry name" value="THYROTROPIN-RELEASING HORMONE-DEGRADING ECTOENZYME"/>
    <property type="match status" value="1"/>
</dbReference>
<evidence type="ECO:0000256" key="3">
    <source>
        <dbReference type="ARBA" id="ARBA00010136"/>
    </source>
</evidence>
<gene>
    <name evidence="14" type="ORF">EAI_07508</name>
</gene>
<dbReference type="GO" id="GO:0006508">
    <property type="term" value="P:proteolysis"/>
    <property type="evidence" value="ECO:0007669"/>
    <property type="project" value="UniProtKB-KW"/>
</dbReference>
<evidence type="ECO:0000313" key="14">
    <source>
        <dbReference type="EMBL" id="EFN78326.1"/>
    </source>
</evidence>
<dbReference type="Gene3D" id="2.60.40.1910">
    <property type="match status" value="2"/>
</dbReference>
<dbReference type="InterPro" id="IPR050344">
    <property type="entry name" value="Peptidase_M1_aminopeptidases"/>
</dbReference>